<dbReference type="SUPFAM" id="SSF51735">
    <property type="entry name" value="NAD(P)-binding Rossmann-fold domains"/>
    <property type="match status" value="1"/>
</dbReference>
<dbReference type="Pfam" id="PF22725">
    <property type="entry name" value="GFO_IDH_MocA_C3"/>
    <property type="match status" value="1"/>
</dbReference>
<dbReference type="EMBL" id="UXUI01008522">
    <property type="protein sequence ID" value="VDD91716.1"/>
    <property type="molecule type" value="Genomic_DNA"/>
</dbReference>
<dbReference type="STRING" id="51028.A0A0N4V944"/>
<dbReference type="Gene3D" id="3.30.360.10">
    <property type="entry name" value="Dihydrodipicolinate Reductase, domain 2"/>
    <property type="match status" value="1"/>
</dbReference>
<keyword evidence="11" id="KW-0812">Transmembrane</keyword>
<dbReference type="Gene3D" id="3.40.50.720">
    <property type="entry name" value="NAD(P)-binding Rossmann-like Domain"/>
    <property type="match status" value="1"/>
</dbReference>
<comment type="catalytic activity">
    <reaction evidence="9">
        <text>(1R,2R)-1,2-dihydrobenzene-1,2-diol + NADP(+) = catechol + NADPH + H(+)</text>
        <dbReference type="Rhea" id="RHEA:16729"/>
        <dbReference type="ChEBI" id="CHEBI:10702"/>
        <dbReference type="ChEBI" id="CHEBI:15378"/>
        <dbReference type="ChEBI" id="CHEBI:18135"/>
        <dbReference type="ChEBI" id="CHEBI:57783"/>
        <dbReference type="ChEBI" id="CHEBI:58349"/>
        <dbReference type="EC" id="1.3.1.20"/>
    </reaction>
</comment>
<dbReference type="GO" id="GO:0000166">
    <property type="term" value="F:nucleotide binding"/>
    <property type="evidence" value="ECO:0007669"/>
    <property type="project" value="InterPro"/>
</dbReference>
<dbReference type="WBParaSite" id="EVEC_0000694601-mRNA-1">
    <property type="protein sequence ID" value="EVEC_0000694601-mRNA-1"/>
    <property type="gene ID" value="EVEC_0000694601"/>
</dbReference>
<dbReference type="EC" id="1.3.1.20" evidence="3"/>
<evidence type="ECO:0000313" key="14">
    <source>
        <dbReference type="EMBL" id="VDD91716.1"/>
    </source>
</evidence>
<dbReference type="InterPro" id="IPR055170">
    <property type="entry name" value="GFO_IDH_MocA-like_dom"/>
</dbReference>
<evidence type="ECO:0000256" key="9">
    <source>
        <dbReference type="ARBA" id="ARBA00047423"/>
    </source>
</evidence>
<dbReference type="Proteomes" id="UP000274131">
    <property type="component" value="Unassembled WGS sequence"/>
</dbReference>
<evidence type="ECO:0000256" key="10">
    <source>
        <dbReference type="ARBA" id="ARBA00049233"/>
    </source>
</evidence>
<dbReference type="OrthoDB" id="2129491at2759"/>
<evidence type="ECO:0000256" key="8">
    <source>
        <dbReference type="ARBA" id="ARBA00043025"/>
    </source>
</evidence>
<dbReference type="SUPFAM" id="SSF55347">
    <property type="entry name" value="Glyceraldehyde-3-phosphate dehydrogenase-like, C-terminal domain"/>
    <property type="match status" value="1"/>
</dbReference>
<feature type="domain" description="Gfo/Idh/MocA-like oxidoreductase N-terminal" evidence="12">
    <location>
        <begin position="54"/>
        <end position="158"/>
    </location>
</feature>
<gene>
    <name evidence="14" type="ORF">EVEC_LOCUS6467</name>
</gene>
<dbReference type="AlphaFoldDB" id="A0A0N4V944"/>
<dbReference type="PANTHER" id="PTHR22604">
    <property type="entry name" value="OXIDOREDUCTASES"/>
    <property type="match status" value="1"/>
</dbReference>
<comment type="similarity">
    <text evidence="1">Belongs to the Gfo/Idh/MocA family.</text>
</comment>
<evidence type="ECO:0000313" key="15">
    <source>
        <dbReference type="Proteomes" id="UP000274131"/>
    </source>
</evidence>
<dbReference type="GO" id="GO:0047115">
    <property type="term" value="F:trans-1,2-dihydrobenzene-1,2-diol dehydrogenase activity"/>
    <property type="evidence" value="ECO:0007669"/>
    <property type="project" value="UniProtKB-EC"/>
</dbReference>
<keyword evidence="2" id="KW-0560">Oxidoreductase</keyword>
<dbReference type="GO" id="GO:0047837">
    <property type="term" value="F:D-xylose 1-dehydrogenase (NADP+) activity"/>
    <property type="evidence" value="ECO:0007669"/>
    <property type="project" value="UniProtKB-EC"/>
</dbReference>
<protein>
    <recommendedName>
        <fullName evidence="5">Trans-1,2-dihydrobenzene-1,2-diol dehydrogenase</fullName>
        <ecNumber evidence="4">1.1.1.179</ecNumber>
        <ecNumber evidence="3">1.3.1.20</ecNumber>
    </recommendedName>
    <alternativeName>
        <fullName evidence="8">D-xylose 1-dehydrogenase</fullName>
    </alternativeName>
    <alternativeName>
        <fullName evidence="7">D-xylose-NADP dehydrogenase</fullName>
    </alternativeName>
    <alternativeName>
        <fullName evidence="6">Dimeric dihydrodiol dehydrogenase</fullName>
    </alternativeName>
</protein>
<accession>A0A0N4V944</accession>
<evidence type="ECO:0000256" key="5">
    <source>
        <dbReference type="ARBA" id="ARBA00040603"/>
    </source>
</evidence>
<evidence type="ECO:0000256" key="6">
    <source>
        <dbReference type="ARBA" id="ARBA00042926"/>
    </source>
</evidence>
<dbReference type="InterPro" id="IPR036291">
    <property type="entry name" value="NAD(P)-bd_dom_sf"/>
</dbReference>
<dbReference type="InterPro" id="IPR050984">
    <property type="entry name" value="Gfo/Idh/MocA_domain"/>
</dbReference>
<evidence type="ECO:0000256" key="4">
    <source>
        <dbReference type="ARBA" id="ARBA00038984"/>
    </source>
</evidence>
<evidence type="ECO:0000256" key="2">
    <source>
        <dbReference type="ARBA" id="ARBA00023002"/>
    </source>
</evidence>
<feature type="domain" description="GFO/IDH/MocA-like oxidoreductase" evidence="13">
    <location>
        <begin position="167"/>
        <end position="284"/>
    </location>
</feature>
<keyword evidence="15" id="KW-1185">Reference proteome</keyword>
<evidence type="ECO:0000313" key="16">
    <source>
        <dbReference type="WBParaSite" id="EVEC_0000694601-mRNA-1"/>
    </source>
</evidence>
<evidence type="ECO:0000259" key="13">
    <source>
        <dbReference type="Pfam" id="PF22725"/>
    </source>
</evidence>
<name>A0A0N4V944_ENTVE</name>
<evidence type="ECO:0000256" key="1">
    <source>
        <dbReference type="ARBA" id="ARBA00010928"/>
    </source>
</evidence>
<dbReference type="Pfam" id="PF01408">
    <property type="entry name" value="GFO_IDH_MocA"/>
    <property type="match status" value="1"/>
</dbReference>
<evidence type="ECO:0000259" key="12">
    <source>
        <dbReference type="Pfam" id="PF01408"/>
    </source>
</evidence>
<dbReference type="EC" id="1.1.1.179" evidence="4"/>
<organism evidence="16">
    <name type="scientific">Enterobius vermicularis</name>
    <name type="common">Human pinworm</name>
    <dbReference type="NCBI Taxonomy" id="51028"/>
    <lineage>
        <taxon>Eukaryota</taxon>
        <taxon>Metazoa</taxon>
        <taxon>Ecdysozoa</taxon>
        <taxon>Nematoda</taxon>
        <taxon>Chromadorea</taxon>
        <taxon>Rhabditida</taxon>
        <taxon>Spirurina</taxon>
        <taxon>Oxyuridomorpha</taxon>
        <taxon>Oxyuroidea</taxon>
        <taxon>Oxyuridae</taxon>
        <taxon>Enterobius</taxon>
    </lineage>
</organism>
<sequence>MLGLVTSFAFNTLYYPSSLIIRTALFFITPAVVNIGLKLIYRIVRAVVTVFAAGISHSIQRFYVVAIGSKDFKRAEEFKKKHQLTDAVPYGSYEEFVRDPNIDIVYVGTRNNQHKNDVILCANAKKSILCEKPMGLSKAEVVEMFEAAKKNGVFLQEAFWSRYFQIYREIRKIIDEGKVGEVQVVDASLGHPMFDKVERLHRRELGGGMALDLGCYLAQFALHVFGQDAKIEKLLAVGWTDKGVDVTGSFVIKFEGHRVASLSYSGTAEMKCAANIYGTKGRIEIPSSMHSPEDYSVMVVDGGNQSSENHHIERPKGDMNKFHFPTSNGLANEAAGVRKHFLTGKSSKECCPEFTENESYKVAEILDMIRKQLEVD</sequence>
<evidence type="ECO:0000256" key="7">
    <source>
        <dbReference type="ARBA" id="ARBA00042988"/>
    </source>
</evidence>
<keyword evidence="11" id="KW-0472">Membrane</keyword>
<dbReference type="PANTHER" id="PTHR22604:SF105">
    <property type="entry name" value="TRANS-1,2-DIHYDROBENZENE-1,2-DIOL DEHYDROGENASE"/>
    <property type="match status" value="1"/>
</dbReference>
<comment type="catalytic activity">
    <reaction evidence="10">
        <text>D-xylose + NADP(+) = D-xylono-1,5-lactone + NADPH + H(+)</text>
        <dbReference type="Rhea" id="RHEA:22000"/>
        <dbReference type="ChEBI" id="CHEBI:15378"/>
        <dbReference type="ChEBI" id="CHEBI:15867"/>
        <dbReference type="ChEBI" id="CHEBI:53455"/>
        <dbReference type="ChEBI" id="CHEBI:57783"/>
        <dbReference type="ChEBI" id="CHEBI:58349"/>
        <dbReference type="EC" id="1.1.1.179"/>
    </reaction>
</comment>
<proteinExistence type="inferred from homology"/>
<evidence type="ECO:0000256" key="11">
    <source>
        <dbReference type="SAM" id="Phobius"/>
    </source>
</evidence>
<reference evidence="14 15" key="2">
    <citation type="submission" date="2018-10" db="EMBL/GenBank/DDBJ databases">
        <authorList>
            <consortium name="Pathogen Informatics"/>
        </authorList>
    </citation>
    <scope>NUCLEOTIDE SEQUENCE [LARGE SCALE GENOMIC DNA]</scope>
</reference>
<reference evidence="16" key="1">
    <citation type="submission" date="2017-02" db="UniProtKB">
        <authorList>
            <consortium name="WormBaseParasite"/>
        </authorList>
    </citation>
    <scope>IDENTIFICATION</scope>
</reference>
<evidence type="ECO:0000256" key="3">
    <source>
        <dbReference type="ARBA" id="ARBA00038853"/>
    </source>
</evidence>
<keyword evidence="11" id="KW-1133">Transmembrane helix</keyword>
<feature type="transmembrane region" description="Helical" evidence="11">
    <location>
        <begin position="20"/>
        <end position="41"/>
    </location>
</feature>
<dbReference type="InterPro" id="IPR000683">
    <property type="entry name" value="Gfo/Idh/MocA-like_OxRdtase_N"/>
</dbReference>